<sequence length="208" mass="24837">MTNLEKDILLLISRVRCVTETQIKKIYGNKKTYPRKNFKKTLRRMCNEYTLKKYYCNIDNSIFSDTYVYYLNGGNIYEGEDLFKALLGTELLIKLKGAGYNINRFYRNVSVDNKTYDIYVLYTDRSGELKQLICDIYIDDVECEDIDLYKYRNINNQIERSTIPFFEIPKVLIISSNKICDLSEKYLYRDFLNIDFVDLNLNKLFKYL</sequence>
<name>A0ABS4E8A9_9FIRM</name>
<dbReference type="EMBL" id="JAGGJX010000001">
    <property type="protein sequence ID" value="MBP1854164.1"/>
    <property type="molecule type" value="Genomic_DNA"/>
</dbReference>
<reference evidence="1 2" key="1">
    <citation type="submission" date="2021-03" db="EMBL/GenBank/DDBJ databases">
        <title>Genomic Encyclopedia of Type Strains, Phase IV (KMG-IV): sequencing the most valuable type-strain genomes for metagenomic binning, comparative biology and taxonomic classification.</title>
        <authorList>
            <person name="Goeker M."/>
        </authorList>
    </citation>
    <scope>NUCLEOTIDE SEQUENCE [LARGE SCALE GENOMIC DNA]</scope>
    <source>
        <strain evidence="1 2">DSM 1289</strain>
    </source>
</reference>
<accession>A0ABS4E8A9</accession>
<keyword evidence="2" id="KW-1185">Reference proteome</keyword>
<comment type="caution">
    <text evidence="1">The sequence shown here is derived from an EMBL/GenBank/DDBJ whole genome shotgun (WGS) entry which is preliminary data.</text>
</comment>
<protein>
    <submittedName>
        <fullName evidence="1">Uncharacterized protein</fullName>
    </submittedName>
</protein>
<gene>
    <name evidence="1" type="ORF">J2Z43_000554</name>
</gene>
<evidence type="ECO:0000313" key="1">
    <source>
        <dbReference type="EMBL" id="MBP1854164.1"/>
    </source>
</evidence>
<proteinExistence type="predicted"/>
<dbReference type="Proteomes" id="UP000767291">
    <property type="component" value="Unassembled WGS sequence"/>
</dbReference>
<evidence type="ECO:0000313" key="2">
    <source>
        <dbReference type="Proteomes" id="UP000767291"/>
    </source>
</evidence>
<organism evidence="1 2">
    <name type="scientific">Metaclostridioides mangenotii</name>
    <dbReference type="NCBI Taxonomy" id="1540"/>
    <lineage>
        <taxon>Bacteria</taxon>
        <taxon>Bacillati</taxon>
        <taxon>Bacillota</taxon>
        <taxon>Clostridia</taxon>
        <taxon>Peptostreptococcales</taxon>
        <taxon>Peptostreptococcaceae</taxon>
        <taxon>Metaclostridioides</taxon>
    </lineage>
</organism>
<dbReference type="RefSeq" id="WP_209455725.1">
    <property type="nucleotide sequence ID" value="NZ_BAAACS010000017.1"/>
</dbReference>